<keyword evidence="3" id="KW-0347">Helicase</keyword>
<dbReference type="GO" id="GO:0005829">
    <property type="term" value="C:cytosol"/>
    <property type="evidence" value="ECO:0007669"/>
    <property type="project" value="TreeGrafter"/>
</dbReference>
<dbReference type="Gene3D" id="3.40.50.300">
    <property type="entry name" value="P-loop containing nucleotide triphosphate hydrolases"/>
    <property type="match status" value="2"/>
</dbReference>
<evidence type="ECO:0000259" key="2">
    <source>
        <dbReference type="PROSITE" id="PS51192"/>
    </source>
</evidence>
<dbReference type="SMART" id="SM00487">
    <property type="entry name" value="DEXDc"/>
    <property type="match status" value="1"/>
</dbReference>
<evidence type="ECO:0000313" key="3">
    <source>
        <dbReference type="EMBL" id="NUU27849.1"/>
    </source>
</evidence>
<dbReference type="Gene3D" id="3.40.1350.10">
    <property type="match status" value="1"/>
</dbReference>
<dbReference type="Pfam" id="PF04851">
    <property type="entry name" value="ResIII"/>
    <property type="match status" value="1"/>
</dbReference>
<dbReference type="InterPro" id="IPR041635">
    <property type="entry name" value="Type_ISP_LLaBIII_C"/>
</dbReference>
<dbReference type="InterPro" id="IPR002052">
    <property type="entry name" value="DNA_methylase_N6_adenine_CS"/>
</dbReference>
<keyword evidence="3" id="KW-0378">Hydrolase</keyword>
<dbReference type="SUPFAM" id="SSF52540">
    <property type="entry name" value="P-loop containing nucleoside triphosphate hydrolases"/>
    <property type="match status" value="1"/>
</dbReference>
<dbReference type="GO" id="GO:0009307">
    <property type="term" value="P:DNA restriction-modification system"/>
    <property type="evidence" value="ECO:0007669"/>
    <property type="project" value="UniProtKB-KW"/>
</dbReference>
<dbReference type="GO" id="GO:0004386">
    <property type="term" value="F:helicase activity"/>
    <property type="evidence" value="ECO:0007669"/>
    <property type="project" value="UniProtKB-KW"/>
</dbReference>
<dbReference type="InterPro" id="IPR011335">
    <property type="entry name" value="Restrct_endonuc-II-like"/>
</dbReference>
<dbReference type="GO" id="GO:0005524">
    <property type="term" value="F:ATP binding"/>
    <property type="evidence" value="ECO:0007669"/>
    <property type="project" value="InterPro"/>
</dbReference>
<keyword evidence="3" id="KW-0547">Nucleotide-binding</keyword>
<reference evidence="3 4" key="1">
    <citation type="submission" date="2020-05" db="EMBL/GenBank/DDBJ databases">
        <title>Genome Sequencing of Type Strains.</title>
        <authorList>
            <person name="Lemaire J.F."/>
            <person name="Inderbitzin P."/>
            <person name="Gregorio O.A."/>
            <person name="Collins S.B."/>
            <person name="Wespe N."/>
            <person name="Knight-Connoni V."/>
        </authorList>
    </citation>
    <scope>NUCLEOTIDE SEQUENCE [LARGE SCALE GENOMIC DNA]</scope>
    <source>
        <strain evidence="3 4">DSM 20512</strain>
    </source>
</reference>
<dbReference type="InterPro" id="IPR014001">
    <property type="entry name" value="Helicase_ATP-bd"/>
</dbReference>
<dbReference type="GO" id="GO:0003677">
    <property type="term" value="F:DNA binding"/>
    <property type="evidence" value="ECO:0007669"/>
    <property type="project" value="InterPro"/>
</dbReference>
<dbReference type="PROSITE" id="PS00092">
    <property type="entry name" value="N6_MTASE"/>
    <property type="match status" value="1"/>
</dbReference>
<dbReference type="GO" id="GO:0008170">
    <property type="term" value="F:N-methyltransferase activity"/>
    <property type="evidence" value="ECO:0007669"/>
    <property type="project" value="InterPro"/>
</dbReference>
<evidence type="ECO:0000256" key="1">
    <source>
        <dbReference type="ARBA" id="ARBA00022747"/>
    </source>
</evidence>
<proteinExistence type="predicted"/>
<dbReference type="PANTHER" id="PTHR47396">
    <property type="entry name" value="TYPE I RESTRICTION ENZYME ECOKI R PROTEIN"/>
    <property type="match status" value="1"/>
</dbReference>
<dbReference type="Pfam" id="PF02384">
    <property type="entry name" value="N6_Mtase"/>
    <property type="match status" value="1"/>
</dbReference>
<keyword evidence="1" id="KW-0680">Restriction system</keyword>
<dbReference type="InterPro" id="IPR003356">
    <property type="entry name" value="DNA_methylase_A-5"/>
</dbReference>
<organism evidence="3 4">
    <name type="scientific">Curtobacterium citreum</name>
    <dbReference type="NCBI Taxonomy" id="2036"/>
    <lineage>
        <taxon>Bacteria</taxon>
        <taxon>Bacillati</taxon>
        <taxon>Actinomycetota</taxon>
        <taxon>Actinomycetes</taxon>
        <taxon>Micrococcales</taxon>
        <taxon>Microbacteriaceae</taxon>
        <taxon>Curtobacterium</taxon>
    </lineage>
</organism>
<comment type="caution">
    <text evidence="3">The sequence shown here is derived from an EMBL/GenBank/DDBJ whole genome shotgun (WGS) entry which is preliminary data.</text>
</comment>
<sequence>MQAYLRTEPQYADLYDEVWLWMEYPRRDGRKDTGIDLVARTRATGEYTAIQCKFYAETTQVTKAMLDSFLSASGKYYEGEVEFTGRVVISTTDNWGKNAEEAVENQNPPVSRLRVQDLDESSVDWSQFSLAKPGELVKKKHKEPFTHQKAAIAKVIEGFETADRGKLIMACGTGKTYTSLQIVEQQVPKGGTVLFLVPSIALLSQTLKEWTIEAKVPLRSFAVCSDVSVGKRKDEEDTAVVDLAYPATTNTAKLVEKFTGPVEHPDTVTVIFSTYQSIEVVAAAQKAGIPEFDLIVCDEAHRTTGVILQGDDKVSPFVRVHDQSFIQGKKRLYMTATPRIYSDTAHTKAEEAGAAAIDMNRPEFGEEFHRLSFGEAVSIGRLTDYKVLVLAVDESYVSKRFQGLLADEHNELTLDDAAKIVGCWNGLSKRALTADEFRLDPDPMKRAVAFARNIKESKKLASIFEQVVAAEIEAIDRETDGSASDLLEVEVHHVDGTFNVLERNKELDWLKQDAGEAQARILTNAKCLSEGVDVPSLDAVMFLNPRDSVVDVVQSVGRVMRKLQGKNYGYVILPIGVPSGVDPSVALNDNKKYRTVWQVLQALRAHDERFDAEVNKIDLTRKTDKLQVGIIGKGGMAQDRNPSEADYGSVQLDMPELEIWRDAILAKIVDKVGERRYWETWAKDVAGIAEDHIARITALVAGSDAMLQKEFARFLKGLQDNLNPFITERDAVEMLSQHLITKPVFDALFKGYAFSEHNPVSLVMQGMIDALEGQNLDKETDRLEKFYNSVRLRAADIDDVAAKQTIVKELYERFFRTAFAGTSERLGIVYTPNEIVDFIIHSVDDALGSEFGARITDEGIHVLDPFTGTGTFIVRLLQSGLIKPDDLVRKYRYELHANELVLLAYYVAAINIEETFHAIAGSDYESFDGIVLTDTFQMTESGDVDELPGFEVFEANNRRVEAQKDLNIRVVVGNPPWSVGQESGNDQSQNVRYPTLDARVRESYSSERGRGGNNAVYDSYIRAIRWGSDRIGSRGILAYVSNGGFIDGSAAAEMRQRLADEFSSIYVFNLRGNTRTMGEEARREGGQTFGAGSRATVAIYLFIKNPDAAQQGRVFYRDIGDYLTRDQKLGILQAAGTYSAVEWTEIQPDAAGDWINQRSADFLGFTPLGSKRAEDAGSLTIFSTYSRGLETGRDAWVYNFSKKRLLENVRRLASNYNILVTKATDIVKMNPGVTRRQAASAVIDLDPKKISWTLSLKNRLASARHVVVDETRVTTAMYRPFNLEYVFYDRQLNHILGRLPATHPLPTSANWGFVVTSPSSHFPIFSALATKFIPDLHMLDTGQFFPRYTYAEAIDEDANQLAGLDASSMPGGREDNITDQALELFQAKYGPEVTKDDVFYYVYGVLNSTEYVQRFSSDLKKVLPRIPFVRDFSAFADAGRELANLHMNYETGPLFPLTETTSADPTYAVTQLRYGKIGKIVDKSTIIYNADVTLSGIPDDAHEYMIGSRSAVDWIIERYRVRTDKKSGLVNDPNDWIAEHGDDRYLVELISRVVFLSVETVRIVKSLPPLEVID</sequence>
<dbReference type="InterPro" id="IPR001650">
    <property type="entry name" value="Helicase_C-like"/>
</dbReference>
<dbReference type="PROSITE" id="PS51192">
    <property type="entry name" value="HELICASE_ATP_BIND_1"/>
    <property type="match status" value="1"/>
</dbReference>
<evidence type="ECO:0000313" key="4">
    <source>
        <dbReference type="Proteomes" id="UP000539146"/>
    </source>
</evidence>
<dbReference type="Pfam" id="PF22240">
    <property type="entry name" value="ISP_coupler"/>
    <property type="match status" value="1"/>
</dbReference>
<name>A0A850DT75_9MICO</name>
<dbReference type="CDD" id="cd22333">
    <property type="entry name" value="LlaBIII_nuclease-like"/>
    <property type="match status" value="1"/>
</dbReference>
<protein>
    <submittedName>
        <fullName evidence="3">DEAD/DEAH box helicase</fullName>
    </submittedName>
</protein>
<dbReference type="InterPro" id="IPR053980">
    <property type="entry name" value="ISP_coupler"/>
</dbReference>
<dbReference type="SUPFAM" id="SSF52980">
    <property type="entry name" value="Restriction endonuclease-like"/>
    <property type="match status" value="1"/>
</dbReference>
<dbReference type="Gene3D" id="3.40.50.150">
    <property type="entry name" value="Vaccinia Virus protein VP39"/>
    <property type="match status" value="1"/>
</dbReference>
<feature type="domain" description="Helicase ATP-binding" evidence="2">
    <location>
        <begin position="156"/>
        <end position="356"/>
    </location>
</feature>
<dbReference type="PRINTS" id="PR00507">
    <property type="entry name" value="N12N6MTFRASE"/>
</dbReference>
<dbReference type="SUPFAM" id="SSF53335">
    <property type="entry name" value="S-adenosyl-L-methionine-dependent methyltransferases"/>
    <property type="match status" value="1"/>
</dbReference>
<accession>A0A850DT75</accession>
<dbReference type="Pfam" id="PF00271">
    <property type="entry name" value="Helicase_C"/>
    <property type="match status" value="1"/>
</dbReference>
<dbReference type="GO" id="GO:0032259">
    <property type="term" value="P:methylation"/>
    <property type="evidence" value="ECO:0007669"/>
    <property type="project" value="InterPro"/>
</dbReference>
<dbReference type="Proteomes" id="UP000539146">
    <property type="component" value="Unassembled WGS sequence"/>
</dbReference>
<dbReference type="PANTHER" id="PTHR47396:SF1">
    <property type="entry name" value="ATP-DEPENDENT HELICASE IRC3-RELATED"/>
    <property type="match status" value="1"/>
</dbReference>
<dbReference type="InterPro" id="IPR006935">
    <property type="entry name" value="Helicase/UvrB_N"/>
</dbReference>
<dbReference type="InterPro" id="IPR027417">
    <property type="entry name" value="P-loop_NTPase"/>
</dbReference>
<dbReference type="Pfam" id="PF13156">
    <property type="entry name" value="Mrr_cat_2"/>
    <property type="match status" value="1"/>
</dbReference>
<dbReference type="InterPro" id="IPR039442">
    <property type="entry name" value="Mrr-like_dom"/>
</dbReference>
<keyword evidence="3" id="KW-0067">ATP-binding</keyword>
<dbReference type="SMART" id="SM00490">
    <property type="entry name" value="HELICc"/>
    <property type="match status" value="1"/>
</dbReference>
<gene>
    <name evidence="3" type="ORF">HP467_06940</name>
</gene>
<dbReference type="InterPro" id="IPR029063">
    <property type="entry name" value="SAM-dependent_MTases_sf"/>
</dbReference>
<dbReference type="GO" id="GO:0016787">
    <property type="term" value="F:hydrolase activity"/>
    <property type="evidence" value="ECO:0007669"/>
    <property type="project" value="InterPro"/>
</dbReference>
<dbReference type="Pfam" id="PF18135">
    <property type="entry name" value="Type_ISP_C"/>
    <property type="match status" value="1"/>
</dbReference>
<dbReference type="InterPro" id="IPR050742">
    <property type="entry name" value="Helicase_Restrict-Modif_Enz"/>
</dbReference>
<dbReference type="InterPro" id="IPR011856">
    <property type="entry name" value="tRNA_endonuc-like_dom_sf"/>
</dbReference>
<dbReference type="EMBL" id="JABMCG010000094">
    <property type="protein sequence ID" value="NUU27849.1"/>
    <property type="molecule type" value="Genomic_DNA"/>
</dbReference>